<comment type="caution">
    <text evidence="2">The sequence shown here is derived from an EMBL/GenBank/DDBJ whole genome shotgun (WGS) entry which is preliminary data.</text>
</comment>
<name>A0A813GCU2_POLGL</name>
<feature type="compositionally biased region" description="Basic and acidic residues" evidence="1">
    <location>
        <begin position="89"/>
        <end position="104"/>
    </location>
</feature>
<proteinExistence type="predicted"/>
<evidence type="ECO:0000313" key="2">
    <source>
        <dbReference type="EMBL" id="CAE8622007.1"/>
    </source>
</evidence>
<sequence>VGEGKLVAACRRIRPVEFAIGERVFVRDPLDSAWRCAKVTENNSNNDSNNSNSTNNSNSNSTNNSKNNHSNYVSNKYNEDNISNNGNQETKDKSKWIDWSRTSKDNNNGNNNNSNSNSNTNTNNGNRDSNPNSNWSNSNWSNNNNNSSWSNSYWSNNASSNWINFGSSALSAQPSSYLRVRLESQEPEGTPEELTVVQSAVARPLHCDMLGVVPVSPTNLELFCVTPGWLGWQHEALRCFRRHGFVIVKGALQTGLGSPCETLLSACLTAESELAAMAVEASEGQKPLGSRGAGRMSFGNASKTGSLLHNSAWAQLLDCGPLLDIVDLLLPGGGECVVGGGDFVKPRTEKYQQLHSDLASSVSVGSFDNDFPPPYLSANFVVQPIRAENGPMRIIPGTQRLSESATRNQFWLPCVGEGSTGDQEPLDWQSSVLQPLEAGDLILRDVRVLHGGTPNLSETTRFLPALEFVLSSFKRSSIYSNCWTTPGIPEDVKQKLSRRAQYWLPRDLVRERNEMDLGWRS</sequence>
<feature type="compositionally biased region" description="Low complexity" evidence="1">
    <location>
        <begin position="105"/>
        <end position="140"/>
    </location>
</feature>
<dbReference type="AlphaFoldDB" id="A0A813GCU2"/>
<accession>A0A813GCU2</accession>
<reference evidence="2" key="1">
    <citation type="submission" date="2021-02" db="EMBL/GenBank/DDBJ databases">
        <authorList>
            <person name="Dougan E. K."/>
            <person name="Rhodes N."/>
            <person name="Thang M."/>
            <person name="Chan C."/>
        </authorList>
    </citation>
    <scope>NUCLEOTIDE SEQUENCE</scope>
</reference>
<dbReference type="Pfam" id="PF05721">
    <property type="entry name" value="PhyH"/>
    <property type="match status" value="1"/>
</dbReference>
<dbReference type="SUPFAM" id="SSF51197">
    <property type="entry name" value="Clavaminate synthase-like"/>
    <property type="match status" value="1"/>
</dbReference>
<feature type="region of interest" description="Disordered" evidence="1">
    <location>
        <begin position="40"/>
        <end position="140"/>
    </location>
</feature>
<feature type="non-terminal residue" evidence="2">
    <location>
        <position position="1"/>
    </location>
</feature>
<gene>
    <name evidence="2" type="ORF">PGLA1383_LOCUS39522</name>
</gene>
<dbReference type="Gene3D" id="2.60.120.620">
    <property type="entry name" value="q2cbj1_9rhob like domain"/>
    <property type="match status" value="1"/>
</dbReference>
<evidence type="ECO:0008006" key="4">
    <source>
        <dbReference type="Google" id="ProtNLM"/>
    </source>
</evidence>
<organism evidence="2 3">
    <name type="scientific">Polarella glacialis</name>
    <name type="common">Dinoflagellate</name>
    <dbReference type="NCBI Taxonomy" id="89957"/>
    <lineage>
        <taxon>Eukaryota</taxon>
        <taxon>Sar</taxon>
        <taxon>Alveolata</taxon>
        <taxon>Dinophyceae</taxon>
        <taxon>Suessiales</taxon>
        <taxon>Suessiaceae</taxon>
        <taxon>Polarella</taxon>
    </lineage>
</organism>
<protein>
    <recommendedName>
        <fullName evidence="4">Phytanoyl-CoA dioxygenase</fullName>
    </recommendedName>
</protein>
<dbReference type="Proteomes" id="UP000654075">
    <property type="component" value="Unassembled WGS sequence"/>
</dbReference>
<evidence type="ECO:0000313" key="3">
    <source>
        <dbReference type="Proteomes" id="UP000654075"/>
    </source>
</evidence>
<dbReference type="EMBL" id="CAJNNV010027869">
    <property type="protein sequence ID" value="CAE8622007.1"/>
    <property type="molecule type" value="Genomic_DNA"/>
</dbReference>
<dbReference type="OrthoDB" id="407832at2759"/>
<feature type="compositionally biased region" description="Low complexity" evidence="1">
    <location>
        <begin position="42"/>
        <end position="76"/>
    </location>
</feature>
<keyword evidence="3" id="KW-1185">Reference proteome</keyword>
<evidence type="ECO:0000256" key="1">
    <source>
        <dbReference type="SAM" id="MobiDB-lite"/>
    </source>
</evidence>
<dbReference type="InterPro" id="IPR008775">
    <property type="entry name" value="Phytyl_CoA_dOase-like"/>
</dbReference>